<evidence type="ECO:0000256" key="1">
    <source>
        <dbReference type="SAM" id="Phobius"/>
    </source>
</evidence>
<dbReference type="AlphaFoldDB" id="A0A1L0B6Y5"/>
<name>A0A1L0B6Y5_9ASCO</name>
<dbReference type="EMBL" id="LT635756">
    <property type="protein sequence ID" value="SGZ46519.1"/>
    <property type="molecule type" value="Genomic_DNA"/>
</dbReference>
<dbReference type="Pfam" id="PF10333">
    <property type="entry name" value="Pga1"/>
    <property type="match status" value="1"/>
</dbReference>
<keyword evidence="1" id="KW-1133">Transmembrane helix</keyword>
<keyword evidence="2" id="KW-0732">Signal</keyword>
<dbReference type="Proteomes" id="UP000182334">
    <property type="component" value="Chromosome I"/>
</dbReference>
<evidence type="ECO:0000313" key="4">
    <source>
        <dbReference type="Proteomes" id="UP000182334"/>
    </source>
</evidence>
<accession>A0A1L0B6Y5</accession>
<reference evidence="3 4" key="1">
    <citation type="submission" date="2016-10" db="EMBL/GenBank/DDBJ databases">
        <authorList>
            <person name="de Groot N.N."/>
        </authorList>
    </citation>
    <scope>NUCLEOTIDE SEQUENCE [LARGE SCALE GENOMIC DNA]</scope>
    <source>
        <strain evidence="3 4">CBS 141442</strain>
    </source>
</reference>
<gene>
    <name evidence="3" type="ORF">SAMEA4029010_CIC11G00000002876</name>
</gene>
<keyword evidence="1" id="KW-0472">Membrane</keyword>
<keyword evidence="4" id="KW-1185">Reference proteome</keyword>
<dbReference type="OrthoDB" id="4083463at2759"/>
<keyword evidence="1" id="KW-0812">Transmembrane</keyword>
<proteinExistence type="predicted"/>
<feature type="signal peptide" evidence="2">
    <location>
        <begin position="1"/>
        <end position="17"/>
    </location>
</feature>
<feature type="chain" id="PRO_5013063527" evidence="2">
    <location>
        <begin position="18"/>
        <end position="215"/>
    </location>
</feature>
<organism evidence="3 4">
    <name type="scientific">Sungouiella intermedia</name>
    <dbReference type="NCBI Taxonomy" id="45354"/>
    <lineage>
        <taxon>Eukaryota</taxon>
        <taxon>Fungi</taxon>
        <taxon>Dikarya</taxon>
        <taxon>Ascomycota</taxon>
        <taxon>Saccharomycotina</taxon>
        <taxon>Pichiomycetes</taxon>
        <taxon>Metschnikowiaceae</taxon>
        <taxon>Sungouiella</taxon>
    </lineage>
</organism>
<feature type="transmembrane region" description="Helical" evidence="1">
    <location>
        <begin position="187"/>
        <end position="205"/>
    </location>
</feature>
<evidence type="ECO:0000256" key="2">
    <source>
        <dbReference type="SAM" id="SignalP"/>
    </source>
</evidence>
<protein>
    <submittedName>
        <fullName evidence="3">CIC11C00000002876</fullName>
    </submittedName>
</protein>
<sequence length="215" mass="24724">MISRYLLILYLVLAVSANTETFLFLVPNYYDIPLHPQPYTHQRLTTVNTSTLVMVDYPILDVYNYDLAKTSVSIPYQFTEKPQNQLLVKLNNYGDATFDANDVINVKLCWPATIPVNFDLSHRFIRAHDLGLAPERLGGDTLDIYVVLEYQADFYSVRDDLASSMEFNLVIAKLPNSLPVPIELYDFIVYLVDMCILFAAMYEYVMEGIKRAFFS</sequence>
<dbReference type="InterPro" id="IPR019433">
    <property type="entry name" value="GPI_ManTrfase_II_coact_Pga1"/>
</dbReference>
<evidence type="ECO:0000313" key="3">
    <source>
        <dbReference type="EMBL" id="SGZ46519.1"/>
    </source>
</evidence>